<dbReference type="PANTHER" id="PTHR10539">
    <property type="entry name" value="26S PROTEASOME NON-ATPASE REGULATORY SUBUNIT 13"/>
    <property type="match status" value="1"/>
</dbReference>
<evidence type="ECO:0000259" key="3">
    <source>
        <dbReference type="SMART" id="SM00088"/>
    </source>
</evidence>
<dbReference type="GO" id="GO:0006511">
    <property type="term" value="P:ubiquitin-dependent protein catabolic process"/>
    <property type="evidence" value="ECO:0007669"/>
    <property type="project" value="TreeGrafter"/>
</dbReference>
<dbReference type="GO" id="GO:0008541">
    <property type="term" value="C:proteasome regulatory particle, lid subcomplex"/>
    <property type="evidence" value="ECO:0007669"/>
    <property type="project" value="TreeGrafter"/>
</dbReference>
<dbReference type="GO" id="GO:0005198">
    <property type="term" value="F:structural molecule activity"/>
    <property type="evidence" value="ECO:0007669"/>
    <property type="project" value="TreeGrafter"/>
</dbReference>
<organism evidence="4 5">
    <name type="scientific">Chaetoceros tenuissimus</name>
    <dbReference type="NCBI Taxonomy" id="426638"/>
    <lineage>
        <taxon>Eukaryota</taxon>
        <taxon>Sar</taxon>
        <taxon>Stramenopiles</taxon>
        <taxon>Ochrophyta</taxon>
        <taxon>Bacillariophyta</taxon>
        <taxon>Coscinodiscophyceae</taxon>
        <taxon>Chaetocerotophycidae</taxon>
        <taxon>Chaetocerotales</taxon>
        <taxon>Chaetocerotaceae</taxon>
        <taxon>Chaetoceros</taxon>
    </lineage>
</organism>
<dbReference type="Pfam" id="PF01399">
    <property type="entry name" value="PCI"/>
    <property type="match status" value="1"/>
</dbReference>
<reference evidence="4 5" key="1">
    <citation type="journal article" date="2021" name="Sci. Rep.">
        <title>The genome of the diatom Chaetoceros tenuissimus carries an ancient integrated fragment of an extant virus.</title>
        <authorList>
            <person name="Hongo Y."/>
            <person name="Kimura K."/>
            <person name="Takaki Y."/>
            <person name="Yoshida Y."/>
            <person name="Baba S."/>
            <person name="Kobayashi G."/>
            <person name="Nagasaki K."/>
            <person name="Hano T."/>
            <person name="Tomaru Y."/>
        </authorList>
    </citation>
    <scope>NUCLEOTIDE SEQUENCE [LARGE SCALE GENOMIC DNA]</scope>
    <source>
        <strain evidence="4 5">NIES-3715</strain>
    </source>
</reference>
<evidence type="ECO:0000313" key="5">
    <source>
        <dbReference type="Proteomes" id="UP001054902"/>
    </source>
</evidence>
<protein>
    <recommendedName>
        <fullName evidence="3">PCI domain-containing protein</fullName>
    </recommendedName>
</protein>
<dbReference type="AlphaFoldDB" id="A0AAD3CGE8"/>
<evidence type="ECO:0000313" key="4">
    <source>
        <dbReference type="EMBL" id="GFH45368.1"/>
    </source>
</evidence>
<dbReference type="InterPro" id="IPR036390">
    <property type="entry name" value="WH_DNA-bd_sf"/>
</dbReference>
<evidence type="ECO:0000256" key="1">
    <source>
        <dbReference type="ARBA" id="ARBA00006207"/>
    </source>
</evidence>
<gene>
    <name evidence="4" type="ORF">CTEN210_01842</name>
</gene>
<proteinExistence type="inferred from homology"/>
<dbReference type="InterPro" id="IPR035298">
    <property type="entry name" value="PSMD13"/>
</dbReference>
<dbReference type="PANTHER" id="PTHR10539:SF0">
    <property type="entry name" value="26S PROTEASOME NON-ATPASE REGULATORY SUBUNIT 13"/>
    <property type="match status" value="1"/>
</dbReference>
<dbReference type="GO" id="GO:0005634">
    <property type="term" value="C:nucleus"/>
    <property type="evidence" value="ECO:0007669"/>
    <property type="project" value="TreeGrafter"/>
</dbReference>
<dbReference type="InterPro" id="IPR000717">
    <property type="entry name" value="PCI_dom"/>
</dbReference>
<keyword evidence="5" id="KW-1185">Reference proteome</keyword>
<dbReference type="SUPFAM" id="SSF46785">
    <property type="entry name" value="Winged helix' DNA-binding domain"/>
    <property type="match status" value="1"/>
</dbReference>
<dbReference type="EMBL" id="BLLK01000020">
    <property type="protein sequence ID" value="GFH45368.1"/>
    <property type="molecule type" value="Genomic_DNA"/>
</dbReference>
<dbReference type="Pfam" id="PF22037">
    <property type="entry name" value="PSD13_N"/>
    <property type="match status" value="1"/>
</dbReference>
<feature type="domain" description="PCI" evidence="3">
    <location>
        <begin position="282"/>
        <end position="375"/>
    </location>
</feature>
<comment type="caution">
    <text evidence="4">The sequence shown here is derived from an EMBL/GenBank/DDBJ whole genome shotgun (WGS) entry which is preliminary data.</text>
</comment>
<dbReference type="GO" id="GO:0005829">
    <property type="term" value="C:cytosol"/>
    <property type="evidence" value="ECO:0007669"/>
    <property type="project" value="TreeGrafter"/>
</dbReference>
<accession>A0AAD3CGE8</accession>
<dbReference type="Proteomes" id="UP001054902">
    <property type="component" value="Unassembled WGS sequence"/>
</dbReference>
<dbReference type="SMART" id="SM00088">
    <property type="entry name" value="PINT"/>
    <property type="match status" value="1"/>
</dbReference>
<sequence>MSYQDPTASSIELLNSMSSAHESASEFYASASSLLESKLYHQLTVEILSFTSSPTNCITLPDSSTNFSNIYNILFKLKSKLNPLMLTRIACNVSRDTDILSELMATDEIQSAPHAKLFAQAKLHLLTLMANSSPSSDIVSTIQTFLKENKITLQQLSASTESEIASVHSAYHQTAMHLAKITGPAQNYYHSAIEFLHYTPLTSLSEDEKKTLATDLCLAALMGEGVYNLGTVVYDNQGLLECLKGTENQYLVDLMTSAAEGSVLSDPSTLQEYEKHLAQKGCDVKVVEEKIMLLALIHMVFEKESHDRLLKFSEIADRLMIGLEQVEWVVMKALSLGLIKGSMDQVDGVVEVSWVMPRVLDEKGLNSLANRFGDWAAKVDETKAYMSEHIPAF</sequence>
<evidence type="ECO:0000256" key="2">
    <source>
        <dbReference type="ARBA" id="ARBA00022942"/>
    </source>
</evidence>
<name>A0AAD3CGE8_9STRA</name>
<keyword evidence="2" id="KW-0647">Proteasome</keyword>
<comment type="similarity">
    <text evidence="1">Belongs to the proteasome subunit S11 family.</text>
</comment>
<dbReference type="InterPro" id="IPR054179">
    <property type="entry name" value="PSD13_N"/>
</dbReference>